<feature type="compositionally biased region" description="Low complexity" evidence="1">
    <location>
        <begin position="122"/>
        <end position="136"/>
    </location>
</feature>
<feature type="compositionally biased region" description="Acidic residues" evidence="1">
    <location>
        <begin position="15"/>
        <end position="27"/>
    </location>
</feature>
<proteinExistence type="predicted"/>
<reference evidence="3 4" key="1">
    <citation type="submission" date="2019-07" db="EMBL/GenBank/DDBJ databases">
        <title>Rhodococcus cavernicolus sp. nov., isolated from a cave.</title>
        <authorList>
            <person name="Lee S.D."/>
        </authorList>
    </citation>
    <scope>NUCLEOTIDE SEQUENCE [LARGE SCALE GENOMIC DNA]</scope>
    <source>
        <strain evidence="3 4">C1-24</strain>
    </source>
</reference>
<feature type="compositionally biased region" description="Acidic residues" evidence="1">
    <location>
        <begin position="70"/>
        <end position="96"/>
    </location>
</feature>
<protein>
    <recommendedName>
        <fullName evidence="2">DUF5709 domain-containing protein</fullName>
    </recommendedName>
</protein>
<dbReference type="Pfam" id="PF18970">
    <property type="entry name" value="DUF5709"/>
    <property type="match status" value="1"/>
</dbReference>
<gene>
    <name evidence="3" type="ORF">FOY51_19665</name>
</gene>
<keyword evidence="4" id="KW-1185">Reference proteome</keyword>
<feature type="compositionally biased region" description="Acidic residues" evidence="1">
    <location>
        <begin position="109"/>
        <end position="118"/>
    </location>
</feature>
<dbReference type="Proteomes" id="UP000322244">
    <property type="component" value="Unassembled WGS sequence"/>
</dbReference>
<organism evidence="3 4">
    <name type="scientific">Antrihabitans cavernicola</name>
    <dbReference type="NCBI Taxonomy" id="2495913"/>
    <lineage>
        <taxon>Bacteria</taxon>
        <taxon>Bacillati</taxon>
        <taxon>Actinomycetota</taxon>
        <taxon>Actinomycetes</taxon>
        <taxon>Mycobacteriales</taxon>
        <taxon>Nocardiaceae</taxon>
        <taxon>Antrihabitans</taxon>
    </lineage>
</organism>
<feature type="domain" description="DUF5709" evidence="2">
    <location>
        <begin position="96"/>
        <end position="144"/>
    </location>
</feature>
<evidence type="ECO:0000259" key="2">
    <source>
        <dbReference type="Pfam" id="PF18970"/>
    </source>
</evidence>
<evidence type="ECO:0000256" key="1">
    <source>
        <dbReference type="SAM" id="MobiDB-lite"/>
    </source>
</evidence>
<name>A0A5A7S4N3_9NOCA</name>
<accession>A0A5A7S4N3</accession>
<dbReference type="OrthoDB" id="3212066at2"/>
<sequence>MNPDSTDEGSTGEYSLDEDDQLQEEDTLVDRGVDDVLDEGIVPPDRPLGIDRFGTTEAEQREGESLDQLLAEEEPDPSMDLDSADDPEAEFPEDDEVGGRRAGRLIANDDGDGGDDERELYAGDAGIDGGAASAEEAAVHVIGED</sequence>
<comment type="caution">
    <text evidence="3">The sequence shown here is derived from an EMBL/GenBank/DDBJ whole genome shotgun (WGS) entry which is preliminary data.</text>
</comment>
<feature type="region of interest" description="Disordered" evidence="1">
    <location>
        <begin position="1"/>
        <end position="145"/>
    </location>
</feature>
<evidence type="ECO:0000313" key="4">
    <source>
        <dbReference type="Proteomes" id="UP000322244"/>
    </source>
</evidence>
<dbReference type="InterPro" id="IPR043763">
    <property type="entry name" value="DUF5709"/>
</dbReference>
<dbReference type="EMBL" id="VLNY01000011">
    <property type="protein sequence ID" value="KAA0021140.1"/>
    <property type="molecule type" value="Genomic_DNA"/>
</dbReference>
<dbReference type="RefSeq" id="WP_149431973.1">
    <property type="nucleotide sequence ID" value="NZ_VLNY01000011.1"/>
</dbReference>
<evidence type="ECO:0000313" key="3">
    <source>
        <dbReference type="EMBL" id="KAA0021140.1"/>
    </source>
</evidence>
<dbReference type="AlphaFoldDB" id="A0A5A7S4N3"/>